<dbReference type="Gene3D" id="3.40.50.1980">
    <property type="entry name" value="Nitrogenase molybdenum iron protein domain"/>
    <property type="match status" value="2"/>
</dbReference>
<dbReference type="InterPro" id="IPR050902">
    <property type="entry name" value="ABC_Transporter_SBP"/>
</dbReference>
<dbReference type="Proteomes" id="UP000008495">
    <property type="component" value="Unassembled WGS sequence"/>
</dbReference>
<proteinExistence type="inferred from homology"/>
<sequence length="338" mass="36956">MTRPRPTRAALVLTLAAATALTASCGAKVADNTTTADGKKTTGETKVQRCGETVTYRNPQRVIAYEGGSADKMFALGLTDRILGYVMTPTNPDPTTSPYAAEYAKVPLLSSDLLNKELVVEKKADMVVAGWNSGFSEKRGITPQILDGLGIASFMHTESCFAYPGAPETMKPLPALYADLERLGKIFHVEDRAKAKIDELKERMDKVRNTGNQLPNKPKVFLYDSGTDQPATAGNQVPVQEIIDAAGGTNIYADLNQRWTKTSWESVVEANPDVIMVMSYRDKPAAEKIAFLKSHPALSQVAAVKNDKFYVIDYNECISGPRNIDGAEKFGDWLQKNR</sequence>
<dbReference type="PANTHER" id="PTHR30535">
    <property type="entry name" value="VITAMIN B12-BINDING PROTEIN"/>
    <property type="match status" value="1"/>
</dbReference>
<dbReference type="EMBL" id="BAGZ01000018">
    <property type="protein sequence ID" value="GAB79002.1"/>
    <property type="molecule type" value="Genomic_DNA"/>
</dbReference>
<evidence type="ECO:0000313" key="4">
    <source>
        <dbReference type="EMBL" id="GAB79002.1"/>
    </source>
</evidence>
<gene>
    <name evidence="4" type="ORF">AUCHE_18_00030</name>
</gene>
<protein>
    <submittedName>
        <fullName evidence="4">Putative ABC transporter substrate-binding protein</fullName>
    </submittedName>
</protein>
<dbReference type="OrthoDB" id="9797850at2"/>
<dbReference type="RefSeq" id="WP_006503759.1">
    <property type="nucleotide sequence ID" value="NZ_BAGZ01000018.1"/>
</dbReference>
<evidence type="ECO:0000259" key="3">
    <source>
        <dbReference type="PROSITE" id="PS50983"/>
    </source>
</evidence>
<feature type="chain" id="PRO_5003895796" evidence="2">
    <location>
        <begin position="30"/>
        <end position="338"/>
    </location>
</feature>
<feature type="signal peptide" evidence="2">
    <location>
        <begin position="1"/>
        <end position="29"/>
    </location>
</feature>
<evidence type="ECO:0000256" key="1">
    <source>
        <dbReference type="ARBA" id="ARBA00008814"/>
    </source>
</evidence>
<comment type="similarity">
    <text evidence="1">Belongs to the bacterial solute-binding protein 8 family.</text>
</comment>
<dbReference type="SUPFAM" id="SSF53807">
    <property type="entry name" value="Helical backbone' metal receptor"/>
    <property type="match status" value="1"/>
</dbReference>
<dbReference type="PANTHER" id="PTHR30535:SF7">
    <property type="entry name" value="IRON(III) DICITRATE-BINDING PROTEIN"/>
    <property type="match status" value="1"/>
</dbReference>
<dbReference type="AlphaFoldDB" id="K6WB18"/>
<dbReference type="eggNOG" id="COG0614">
    <property type="taxonomic scope" value="Bacteria"/>
</dbReference>
<evidence type="ECO:0000256" key="2">
    <source>
        <dbReference type="SAM" id="SignalP"/>
    </source>
</evidence>
<accession>K6WB18</accession>
<dbReference type="Pfam" id="PF01497">
    <property type="entry name" value="Peripla_BP_2"/>
    <property type="match status" value="1"/>
</dbReference>
<keyword evidence="2" id="KW-0732">Signal</keyword>
<dbReference type="STRING" id="100225.SAMN05421595_2864"/>
<organism evidence="4 5">
    <name type="scientific">Austwickia chelonae NBRC 105200</name>
    <dbReference type="NCBI Taxonomy" id="1184607"/>
    <lineage>
        <taxon>Bacteria</taxon>
        <taxon>Bacillati</taxon>
        <taxon>Actinomycetota</taxon>
        <taxon>Actinomycetes</taxon>
        <taxon>Micrococcales</taxon>
        <taxon>Dermatophilaceae</taxon>
        <taxon>Austwickia</taxon>
    </lineage>
</organism>
<dbReference type="InterPro" id="IPR002491">
    <property type="entry name" value="ABC_transptr_periplasmic_BD"/>
</dbReference>
<reference evidence="4 5" key="1">
    <citation type="submission" date="2012-08" db="EMBL/GenBank/DDBJ databases">
        <title>Whole genome shotgun sequence of Austwickia chelonae NBRC 105200.</title>
        <authorList>
            <person name="Yoshida I."/>
            <person name="Hosoyama A."/>
            <person name="Tsuchikane K."/>
            <person name="Katsumata H."/>
            <person name="Ando Y."/>
            <person name="Ohji S."/>
            <person name="Hamada M."/>
            <person name="Tamura T."/>
            <person name="Yamazoe A."/>
            <person name="Yamazaki S."/>
            <person name="Fujita N."/>
        </authorList>
    </citation>
    <scope>NUCLEOTIDE SEQUENCE [LARGE SCALE GENOMIC DNA]</scope>
    <source>
        <strain evidence="4 5">NBRC 105200</strain>
    </source>
</reference>
<name>K6WB18_9MICO</name>
<comment type="caution">
    <text evidence="4">The sequence shown here is derived from an EMBL/GenBank/DDBJ whole genome shotgun (WGS) entry which is preliminary data.</text>
</comment>
<dbReference type="PROSITE" id="PS50983">
    <property type="entry name" value="FE_B12_PBP"/>
    <property type="match status" value="1"/>
</dbReference>
<feature type="domain" description="Fe/B12 periplasmic-binding" evidence="3">
    <location>
        <begin position="61"/>
        <end position="338"/>
    </location>
</feature>
<evidence type="ECO:0000313" key="5">
    <source>
        <dbReference type="Proteomes" id="UP000008495"/>
    </source>
</evidence>
<dbReference type="PROSITE" id="PS51257">
    <property type="entry name" value="PROKAR_LIPOPROTEIN"/>
    <property type="match status" value="1"/>
</dbReference>
<keyword evidence="5" id="KW-1185">Reference proteome</keyword>